<dbReference type="Proteomes" id="UP000009172">
    <property type="component" value="Unassembled WGS sequence"/>
</dbReference>
<dbReference type="Pfam" id="PF07529">
    <property type="entry name" value="HSA"/>
    <property type="match status" value="1"/>
</dbReference>
<evidence type="ECO:0000313" key="14">
    <source>
        <dbReference type="Proteomes" id="UP000009172"/>
    </source>
</evidence>
<dbReference type="SMART" id="SM00573">
    <property type="entry name" value="HSA"/>
    <property type="match status" value="1"/>
</dbReference>
<dbReference type="PANTHER" id="PTHR46459">
    <property type="entry name" value="E1A-BINDING PROTEIN P400-RELATED"/>
    <property type="match status" value="1"/>
</dbReference>
<feature type="compositionally biased region" description="Basic and acidic residues" evidence="10">
    <location>
        <begin position="316"/>
        <end position="341"/>
    </location>
</feature>
<keyword evidence="4" id="KW-0156">Chromatin regulator</keyword>
<dbReference type="PROSITE" id="PS51204">
    <property type="entry name" value="HSA"/>
    <property type="match status" value="1"/>
</dbReference>
<dbReference type="GO" id="GO:0005634">
    <property type="term" value="C:nucleus"/>
    <property type="evidence" value="ECO:0007669"/>
    <property type="project" value="UniProtKB-SubCell"/>
</dbReference>
<dbReference type="GO" id="GO:0003682">
    <property type="term" value="F:chromatin binding"/>
    <property type="evidence" value="ECO:0007669"/>
    <property type="project" value="TreeGrafter"/>
</dbReference>
<comment type="subcellular location">
    <subcellularLocation>
        <location evidence="1">Nucleus</location>
    </subcellularLocation>
</comment>
<feature type="compositionally biased region" description="Polar residues" evidence="10">
    <location>
        <begin position="428"/>
        <end position="441"/>
    </location>
</feature>
<evidence type="ECO:0000313" key="13">
    <source>
        <dbReference type="EMBL" id="EGD96708.1"/>
    </source>
</evidence>
<feature type="domain" description="HSA" evidence="12">
    <location>
        <begin position="559"/>
        <end position="634"/>
    </location>
</feature>
<feature type="compositionally biased region" description="Basic and acidic residues" evidence="10">
    <location>
        <begin position="468"/>
        <end position="490"/>
    </location>
</feature>
<evidence type="ECO:0000256" key="7">
    <source>
        <dbReference type="ARBA" id="ARBA00025178"/>
    </source>
</evidence>
<dbReference type="OrthoDB" id="5364245at2759"/>
<dbReference type="SUPFAM" id="SSF46689">
    <property type="entry name" value="Homeodomain-like"/>
    <property type="match status" value="1"/>
</dbReference>
<feature type="compositionally biased region" description="Polar residues" evidence="10">
    <location>
        <begin position="342"/>
        <end position="355"/>
    </location>
</feature>
<accession>F2RZF9</accession>
<feature type="domain" description="Myb-like" evidence="11">
    <location>
        <begin position="824"/>
        <end position="884"/>
    </location>
</feature>
<feature type="compositionally biased region" description="Polar residues" evidence="10">
    <location>
        <begin position="273"/>
        <end position="293"/>
    </location>
</feature>
<protein>
    <recommendedName>
        <fullName evidence="8">Vacuolar import and degradation protein 21</fullName>
    </recommendedName>
</protein>
<feature type="compositionally biased region" description="Low complexity" evidence="10">
    <location>
        <begin position="1155"/>
        <end position="1180"/>
    </location>
</feature>
<feature type="compositionally biased region" description="Polar residues" evidence="10">
    <location>
        <begin position="1229"/>
        <end position="1243"/>
    </location>
</feature>
<feature type="compositionally biased region" description="Low complexity" evidence="10">
    <location>
        <begin position="173"/>
        <end position="197"/>
    </location>
</feature>
<dbReference type="PROSITE" id="PS50090">
    <property type="entry name" value="MYB_LIKE"/>
    <property type="match status" value="1"/>
</dbReference>
<feature type="region of interest" description="Disordered" evidence="10">
    <location>
        <begin position="92"/>
        <end position="211"/>
    </location>
</feature>
<evidence type="ECO:0000256" key="2">
    <source>
        <dbReference type="ARBA" id="ARBA00008913"/>
    </source>
</evidence>
<keyword evidence="6" id="KW-0539">Nucleus</keyword>
<evidence type="ECO:0000256" key="9">
    <source>
        <dbReference type="SAM" id="Coils"/>
    </source>
</evidence>
<evidence type="ECO:0000256" key="10">
    <source>
        <dbReference type="SAM" id="MobiDB-lite"/>
    </source>
</evidence>
<dbReference type="InterPro" id="IPR001005">
    <property type="entry name" value="SANT/Myb"/>
</dbReference>
<feature type="compositionally biased region" description="Polar residues" evidence="10">
    <location>
        <begin position="132"/>
        <end position="170"/>
    </location>
</feature>
<gene>
    <name evidence="13" type="ORF">TESG_04140</name>
</gene>
<feature type="region of interest" description="Disordered" evidence="10">
    <location>
        <begin position="224"/>
        <end position="490"/>
    </location>
</feature>
<keyword evidence="5" id="KW-0234">DNA repair</keyword>
<dbReference type="InterPro" id="IPR009057">
    <property type="entry name" value="Homeodomain-like_sf"/>
</dbReference>
<feature type="region of interest" description="Disordered" evidence="10">
    <location>
        <begin position="619"/>
        <end position="667"/>
    </location>
</feature>
<proteinExistence type="inferred from homology"/>
<feature type="compositionally biased region" description="Low complexity" evidence="10">
    <location>
        <begin position="1371"/>
        <end position="1393"/>
    </location>
</feature>
<evidence type="ECO:0000256" key="8">
    <source>
        <dbReference type="ARBA" id="ARBA00029670"/>
    </source>
</evidence>
<evidence type="ECO:0000256" key="4">
    <source>
        <dbReference type="ARBA" id="ARBA00022853"/>
    </source>
</evidence>
<dbReference type="SMART" id="SM00717">
    <property type="entry name" value="SANT"/>
    <property type="match status" value="1"/>
</dbReference>
<dbReference type="Gene3D" id="1.10.10.60">
    <property type="entry name" value="Homeodomain-like"/>
    <property type="match status" value="1"/>
</dbReference>
<feature type="compositionally biased region" description="Low complexity" evidence="10">
    <location>
        <begin position="228"/>
        <end position="263"/>
    </location>
</feature>
<feature type="coiled-coil region" evidence="9">
    <location>
        <begin position="896"/>
        <end position="923"/>
    </location>
</feature>
<evidence type="ECO:0000256" key="3">
    <source>
        <dbReference type="ARBA" id="ARBA00022763"/>
    </source>
</evidence>
<keyword evidence="14" id="KW-1185">Reference proteome</keyword>
<reference evidence="14" key="1">
    <citation type="journal article" date="2012" name="MBio">
        <title>Comparative genome analysis of Trichophyton rubrum and related dermatophytes reveals candidate genes involved in infection.</title>
        <authorList>
            <person name="Martinez D.A."/>
            <person name="Oliver B.G."/>
            <person name="Graeser Y."/>
            <person name="Goldberg J.M."/>
            <person name="Li W."/>
            <person name="Martinez-Rossi N.M."/>
            <person name="Monod M."/>
            <person name="Shelest E."/>
            <person name="Barton R.C."/>
            <person name="Birch E."/>
            <person name="Brakhage A.A."/>
            <person name="Chen Z."/>
            <person name="Gurr S.J."/>
            <person name="Heiman D."/>
            <person name="Heitman J."/>
            <person name="Kosti I."/>
            <person name="Rossi A."/>
            <person name="Saif S."/>
            <person name="Samalova M."/>
            <person name="Saunders C.W."/>
            <person name="Shea T."/>
            <person name="Summerbell R.C."/>
            <person name="Xu J."/>
            <person name="Young S."/>
            <person name="Zeng Q."/>
            <person name="Birren B.W."/>
            <person name="Cuomo C.A."/>
            <person name="White T.C."/>
        </authorList>
    </citation>
    <scope>NUCLEOTIDE SEQUENCE [LARGE SCALE GENOMIC DNA]</scope>
    <source>
        <strain evidence="14">CBS 112818</strain>
    </source>
</reference>
<dbReference type="GO" id="GO:0006325">
    <property type="term" value="P:chromatin organization"/>
    <property type="evidence" value="ECO:0007669"/>
    <property type="project" value="UniProtKB-KW"/>
</dbReference>
<feature type="compositionally biased region" description="Basic and acidic residues" evidence="10">
    <location>
        <begin position="634"/>
        <end position="645"/>
    </location>
</feature>
<comment type="function">
    <text evidence="7">Component of the NuA4 histone acetyltransferase complex which is involved in transcriptional activation of selected genes principally by acetylation of nucleosomal histone H4 and H2A. The NuA4 complex is also involved in DNA repair.</text>
</comment>
<feature type="compositionally biased region" description="Polar residues" evidence="10">
    <location>
        <begin position="1181"/>
        <end position="1194"/>
    </location>
</feature>
<dbReference type="HOGENOM" id="CLU_001331_1_0_1"/>
<evidence type="ECO:0000256" key="6">
    <source>
        <dbReference type="ARBA" id="ARBA00023242"/>
    </source>
</evidence>
<keyword evidence="9" id="KW-0175">Coiled coil</keyword>
<dbReference type="EMBL" id="GG698496">
    <property type="protein sequence ID" value="EGD96708.1"/>
    <property type="molecule type" value="Genomic_DNA"/>
</dbReference>
<feature type="compositionally biased region" description="Basic and acidic residues" evidence="10">
    <location>
        <begin position="415"/>
        <end position="427"/>
    </location>
</feature>
<dbReference type="Pfam" id="PF13921">
    <property type="entry name" value="Myb_DNA-bind_6"/>
    <property type="match status" value="1"/>
</dbReference>
<evidence type="ECO:0000256" key="5">
    <source>
        <dbReference type="ARBA" id="ARBA00023204"/>
    </source>
</evidence>
<dbReference type="InterPro" id="IPR014012">
    <property type="entry name" value="HSA_dom"/>
</dbReference>
<keyword evidence="3" id="KW-0227">DNA damage</keyword>
<dbReference type="CDD" id="cd00167">
    <property type="entry name" value="SANT"/>
    <property type="match status" value="1"/>
</dbReference>
<evidence type="ECO:0000259" key="11">
    <source>
        <dbReference type="PROSITE" id="PS50090"/>
    </source>
</evidence>
<feature type="compositionally biased region" description="Low complexity" evidence="10">
    <location>
        <begin position="1402"/>
        <end position="1412"/>
    </location>
</feature>
<evidence type="ECO:0000256" key="1">
    <source>
        <dbReference type="ARBA" id="ARBA00004123"/>
    </source>
</evidence>
<comment type="similarity">
    <text evidence="2">Belongs to the EAF1 family.</text>
</comment>
<feature type="compositionally biased region" description="Basic and acidic residues" evidence="10">
    <location>
        <begin position="446"/>
        <end position="457"/>
    </location>
</feature>
<sequence>MTRSPYIKNAFLSILAVHIAAPFVARALRSELYYATATFPHPSDTSGHREPLARQKEAAFLDANDLSKGRLYDENTLPERPRLDTVLAEYESKYGPPRPDKLDRPQTPVPQPAAGIASHEQPTQGGLAAGNDQPQLTVSSAGVQTTEPPETVQSVPSVQHQPNGIDTSHPQHAAEAPAKPASSPETAVQATTQTTAHPPSPPETNRTSSFNDRLGVAPIIVPPKSTEAASSPMSTGPSSSHTSATERSPASSSTESVASITESPSMGKHSTDEPASNVQSQPISTAVPSTPDEQLQLEAAMSIRNSTTPKQPIIVQDKDGDQHMAEAPSELKEPQLKREPTESVTNSRPSSSSGPQAAPDGKTATKPVEIQRQPAEQQHSRPERMTTRVASGAIRHKSVSEILGESPKPGATPETEQHSRESRRSSVFDRQTGTSHTSPASPSKLRLSERPDKERSRLSTVVFPKTSSQEKEKAMQLASRRDEETRKSPNEEQDYLYTLFQAKAHYPPRTMSLNTLLSTAHKTLSTSNHFLEYHEQMDCRTLKRIYQLQHSNRWALRQLQRSPEPPRQATHWDIMLDHVKWMRMDFREERKWKLTAAKRCAEWCADYVASDEDCRRSLRIPAKIPPPPATEAPETDKLMDGHPDEVLPNNHPTPDLIHSADDDSVSDGFNDEHPDFDDGNVPAAIFSSGSDEFTFRMERTIASEKILGELPFYCPVQIAPETNKPAFKIQPDDVWKTQLLPVSKYAQGTIQFKEDGPPRKRSRYDYEQDTYYDGEEENGYRSLSPEQVDVALFSPDYKALRDRIHPGNAFHPPTEYIMPPLGFYESRQSSHWTLAEDDELRKLVQEYSFNWSLIASCLAPRSSFVSTSERRTPWECFERWISLEGLPPDMAKTPYFRTYNARLEAAQRTIMNAQQQAVQQQQQQQQNGGQVNPSAQALIRRRTAQPLRVERKRSSRHLALLAGMRKLSQKRETNLQKQQHATQLASMRKVNEATQPRPPISTPQEFSQLKHERELKFLEKQEQYRQQMIAHQRAAMAQRAAQLNPSGQFNGMPVRPPAAVPNGAGGVQVPIANGLANGIPNGAAVSQSRPHPGMAAMPNGLPATGPIPVPSGMSMKMMPQQGLQQPINGRPGLPIQTSPDNSRIIREANRLQEQQRLLQSRQQQHQFHGGQQGFAPQQGPHSSPNMNATPATTSSNPALMAAFQAATNGGSPSFAASSLTPGVMPASSPRMNHPSTSLNNAPSLPNVNNIQASLQRLHPTMSQEQVSKLATERLQQYQQQRLSQAALNAVAGNLGVGNLPSNYQAGNSGQQIPQQGTVNGVSSVPMQNQTQGYMNRLGVSQAGGQQNRPGVGIASPAMTNMLMHQSRSATPQSQRPSSQGGPQQQQQPQQQQAQPPPPGKSPRPAQAQTASS</sequence>
<name>F2RZF9_TRIT1</name>
<feature type="region of interest" description="Disordered" evidence="10">
    <location>
        <begin position="1224"/>
        <end position="1243"/>
    </location>
</feature>
<organism evidence="13 14">
    <name type="scientific">Trichophyton tonsurans (strain CBS 112818)</name>
    <name type="common">Scalp ringworm fungus</name>
    <dbReference type="NCBI Taxonomy" id="647933"/>
    <lineage>
        <taxon>Eukaryota</taxon>
        <taxon>Fungi</taxon>
        <taxon>Dikarya</taxon>
        <taxon>Ascomycota</taxon>
        <taxon>Pezizomycotina</taxon>
        <taxon>Eurotiomycetes</taxon>
        <taxon>Eurotiomycetidae</taxon>
        <taxon>Onygenales</taxon>
        <taxon>Arthrodermataceae</taxon>
        <taxon>Trichophyton</taxon>
    </lineage>
</organism>
<feature type="region of interest" description="Disordered" evidence="10">
    <location>
        <begin position="1155"/>
        <end position="1194"/>
    </location>
</feature>
<dbReference type="GO" id="GO:0035267">
    <property type="term" value="C:NuA4 histone acetyltransferase complex"/>
    <property type="evidence" value="ECO:0007669"/>
    <property type="project" value="TreeGrafter"/>
</dbReference>
<evidence type="ECO:0000259" key="12">
    <source>
        <dbReference type="PROSITE" id="PS51204"/>
    </source>
</evidence>
<dbReference type="PANTHER" id="PTHR46459:SF1">
    <property type="entry name" value="E1A-BINDING PROTEIN P400"/>
    <property type="match status" value="1"/>
</dbReference>
<feature type="region of interest" description="Disordered" evidence="10">
    <location>
        <begin position="1363"/>
        <end position="1412"/>
    </location>
</feature>
<dbReference type="GO" id="GO:0006281">
    <property type="term" value="P:DNA repair"/>
    <property type="evidence" value="ECO:0007669"/>
    <property type="project" value="UniProtKB-KW"/>
</dbReference>